<reference evidence="2 3" key="1">
    <citation type="submission" date="2015-05" db="EMBL/GenBank/DDBJ databases">
        <title>Draft genome sequence of the bacterium Gordonia jacobaea a new member of the Gordonia genus.</title>
        <authorList>
            <person name="Jimenez-Galisteo G."/>
            <person name="Dominguez A."/>
            <person name="Munoz E."/>
            <person name="Vinas M."/>
        </authorList>
    </citation>
    <scope>NUCLEOTIDE SEQUENCE [LARGE SCALE GENOMIC DNA]</scope>
    <source>
        <strain evidence="3">mv1</strain>
    </source>
</reference>
<dbReference type="InterPro" id="IPR000835">
    <property type="entry name" value="HTH_MarR-typ"/>
</dbReference>
<dbReference type="EMBL" id="LDTZ01000018">
    <property type="protein sequence ID" value="KNA90724.1"/>
    <property type="molecule type" value="Genomic_DNA"/>
</dbReference>
<dbReference type="SMART" id="SM00347">
    <property type="entry name" value="HTH_MARR"/>
    <property type="match status" value="1"/>
</dbReference>
<dbReference type="Gene3D" id="1.10.10.10">
    <property type="entry name" value="Winged helix-like DNA-binding domain superfamily/Winged helix DNA-binding domain"/>
    <property type="match status" value="1"/>
</dbReference>
<dbReference type="PROSITE" id="PS50995">
    <property type="entry name" value="HTH_MARR_2"/>
    <property type="match status" value="1"/>
</dbReference>
<dbReference type="SUPFAM" id="SSF46785">
    <property type="entry name" value="Winged helix' DNA-binding domain"/>
    <property type="match status" value="1"/>
</dbReference>
<dbReference type="PANTHER" id="PTHR33164">
    <property type="entry name" value="TRANSCRIPTIONAL REGULATOR, MARR FAMILY"/>
    <property type="match status" value="1"/>
</dbReference>
<dbReference type="InterPro" id="IPR036390">
    <property type="entry name" value="WH_DNA-bd_sf"/>
</dbReference>
<feature type="domain" description="HTH marR-type" evidence="1">
    <location>
        <begin position="10"/>
        <end position="142"/>
    </location>
</feature>
<dbReference type="Proteomes" id="UP000037247">
    <property type="component" value="Unassembled WGS sequence"/>
</dbReference>
<evidence type="ECO:0000259" key="1">
    <source>
        <dbReference type="PROSITE" id="PS50995"/>
    </source>
</evidence>
<dbReference type="Pfam" id="PF12802">
    <property type="entry name" value="MarR_2"/>
    <property type="match status" value="1"/>
</dbReference>
<sequence length="146" mass="16059">MASPEQPDAAEVVGQELVTLSRRLRNGARDIYAEGGLTFVEFSLLALISDNPGINAASLARAANIDKSTASRQLGELRRRGLLRRTQDATSSRSQSLEVTQEALDTLGEIRRRSGDAIARRLDAWTQDDLELFATLLRRYNDADAT</sequence>
<organism evidence="2 3">
    <name type="scientific">Gordonia jacobaea</name>
    <dbReference type="NCBI Taxonomy" id="122202"/>
    <lineage>
        <taxon>Bacteria</taxon>
        <taxon>Bacillati</taxon>
        <taxon>Actinomycetota</taxon>
        <taxon>Actinomycetes</taxon>
        <taxon>Mycobacteriales</taxon>
        <taxon>Gordoniaceae</taxon>
        <taxon>Gordonia</taxon>
    </lineage>
</organism>
<dbReference type="RefSeq" id="WP_049699657.1">
    <property type="nucleotide sequence ID" value="NZ_CBDRLS010000001.1"/>
</dbReference>
<evidence type="ECO:0000313" key="2">
    <source>
        <dbReference type="EMBL" id="KNA90724.1"/>
    </source>
</evidence>
<comment type="caution">
    <text evidence="2">The sequence shown here is derived from an EMBL/GenBank/DDBJ whole genome shotgun (WGS) entry which is preliminary data.</text>
</comment>
<accession>A0ABR5IAK6</accession>
<dbReference type="InterPro" id="IPR039422">
    <property type="entry name" value="MarR/SlyA-like"/>
</dbReference>
<evidence type="ECO:0000313" key="3">
    <source>
        <dbReference type="Proteomes" id="UP000037247"/>
    </source>
</evidence>
<dbReference type="PRINTS" id="PR00598">
    <property type="entry name" value="HTHMARR"/>
</dbReference>
<name>A0ABR5IAK6_9ACTN</name>
<protein>
    <submittedName>
        <fullName evidence="2">MarR family transcriptional regulator</fullName>
    </submittedName>
</protein>
<keyword evidence="3" id="KW-1185">Reference proteome</keyword>
<proteinExistence type="predicted"/>
<dbReference type="InterPro" id="IPR036388">
    <property type="entry name" value="WH-like_DNA-bd_sf"/>
</dbReference>
<dbReference type="PANTHER" id="PTHR33164:SF57">
    <property type="entry name" value="MARR-FAMILY TRANSCRIPTIONAL REGULATOR"/>
    <property type="match status" value="1"/>
</dbReference>
<gene>
    <name evidence="2" type="ORF">ABW18_14460</name>
</gene>